<organism evidence="2">
    <name type="scientific">Sesamum angustifolium</name>
    <dbReference type="NCBI Taxonomy" id="2727405"/>
    <lineage>
        <taxon>Eukaryota</taxon>
        <taxon>Viridiplantae</taxon>
        <taxon>Streptophyta</taxon>
        <taxon>Embryophyta</taxon>
        <taxon>Tracheophyta</taxon>
        <taxon>Spermatophyta</taxon>
        <taxon>Magnoliopsida</taxon>
        <taxon>eudicotyledons</taxon>
        <taxon>Gunneridae</taxon>
        <taxon>Pentapetalae</taxon>
        <taxon>asterids</taxon>
        <taxon>lamiids</taxon>
        <taxon>Lamiales</taxon>
        <taxon>Pedaliaceae</taxon>
        <taxon>Sesamum</taxon>
    </lineage>
</organism>
<evidence type="ECO:0000256" key="1">
    <source>
        <dbReference type="SAM" id="MobiDB-lite"/>
    </source>
</evidence>
<dbReference type="PANTHER" id="PTHR33779:SF1">
    <property type="entry name" value="EXPRESSED PROTEIN"/>
    <property type="match status" value="1"/>
</dbReference>
<protein>
    <submittedName>
        <fullName evidence="2">Uncharacterized protein</fullName>
    </submittedName>
</protein>
<name>A0AAW2LU39_9LAMI</name>
<accession>A0AAW2LU39</accession>
<reference evidence="2" key="1">
    <citation type="submission" date="2020-06" db="EMBL/GenBank/DDBJ databases">
        <authorList>
            <person name="Li T."/>
            <person name="Hu X."/>
            <person name="Zhang T."/>
            <person name="Song X."/>
            <person name="Zhang H."/>
            <person name="Dai N."/>
            <person name="Sheng W."/>
            <person name="Hou X."/>
            <person name="Wei L."/>
        </authorList>
    </citation>
    <scope>NUCLEOTIDE SEQUENCE</scope>
    <source>
        <strain evidence="2">G01</strain>
        <tissue evidence="2">Leaf</tissue>
    </source>
</reference>
<gene>
    <name evidence="2" type="ORF">Sangu_1884300</name>
</gene>
<reference evidence="2" key="2">
    <citation type="journal article" date="2024" name="Plant">
        <title>Genomic evolution and insights into agronomic trait innovations of Sesamum species.</title>
        <authorList>
            <person name="Miao H."/>
            <person name="Wang L."/>
            <person name="Qu L."/>
            <person name="Liu H."/>
            <person name="Sun Y."/>
            <person name="Le M."/>
            <person name="Wang Q."/>
            <person name="Wei S."/>
            <person name="Zheng Y."/>
            <person name="Lin W."/>
            <person name="Duan Y."/>
            <person name="Cao H."/>
            <person name="Xiong S."/>
            <person name="Wang X."/>
            <person name="Wei L."/>
            <person name="Li C."/>
            <person name="Ma Q."/>
            <person name="Ju M."/>
            <person name="Zhao R."/>
            <person name="Li G."/>
            <person name="Mu C."/>
            <person name="Tian Q."/>
            <person name="Mei H."/>
            <person name="Zhang T."/>
            <person name="Gao T."/>
            <person name="Zhang H."/>
        </authorList>
    </citation>
    <scope>NUCLEOTIDE SEQUENCE</scope>
    <source>
        <strain evidence="2">G01</strain>
    </source>
</reference>
<proteinExistence type="predicted"/>
<dbReference type="AlphaFoldDB" id="A0AAW2LU39"/>
<feature type="region of interest" description="Disordered" evidence="1">
    <location>
        <begin position="98"/>
        <end position="182"/>
    </location>
</feature>
<feature type="compositionally biased region" description="Low complexity" evidence="1">
    <location>
        <begin position="105"/>
        <end position="116"/>
    </location>
</feature>
<dbReference type="EMBL" id="JACGWK010000012">
    <property type="protein sequence ID" value="KAL0322650.1"/>
    <property type="molecule type" value="Genomic_DNA"/>
</dbReference>
<feature type="compositionally biased region" description="Basic residues" evidence="1">
    <location>
        <begin position="146"/>
        <end position="158"/>
    </location>
</feature>
<sequence length="200" mass="21999">MVKEKGAQQQQWVWVVCQSAVCAEIMAYLPTFSYANSADSDPSTSISTITLSSSFIQHFVSHHSNSCCRYCSNLYPEAESYHICNWCLSQNAAKKGELQATQKATSPNSSSSSLKTPSDHMKISTRKRVLGGNNHGGLKDASDHIKKQKKSSSAGRKRVTTDHGGSNIGKKTRSEEVPNGGVKVFRNKVRRYKLLDEVPS</sequence>
<evidence type="ECO:0000313" key="2">
    <source>
        <dbReference type="EMBL" id="KAL0322650.1"/>
    </source>
</evidence>
<comment type="caution">
    <text evidence="2">The sequence shown here is derived from an EMBL/GenBank/DDBJ whole genome shotgun (WGS) entry which is preliminary data.</text>
</comment>
<dbReference type="PANTHER" id="PTHR33779">
    <property type="entry name" value="EXPRESSED PROTEIN"/>
    <property type="match status" value="1"/>
</dbReference>